<feature type="non-terminal residue" evidence="6">
    <location>
        <position position="222"/>
    </location>
</feature>
<dbReference type="PANTHER" id="PTHR43214">
    <property type="entry name" value="TWO-COMPONENT RESPONSE REGULATOR"/>
    <property type="match status" value="1"/>
</dbReference>
<protein>
    <submittedName>
        <fullName evidence="6">Two component transcriptional regulator, LuxR family</fullName>
    </submittedName>
</protein>
<dbReference type="GO" id="GO:0003677">
    <property type="term" value="F:DNA binding"/>
    <property type="evidence" value="ECO:0007669"/>
    <property type="project" value="UniProtKB-KW"/>
</dbReference>
<dbReference type="Gene3D" id="3.40.50.2300">
    <property type="match status" value="1"/>
</dbReference>
<dbReference type="SUPFAM" id="SSF46894">
    <property type="entry name" value="C-terminal effector domain of the bipartite response regulators"/>
    <property type="match status" value="1"/>
</dbReference>
<organism evidence="6 7">
    <name type="scientific">Pedosphaera parvula (strain Ellin514)</name>
    <dbReference type="NCBI Taxonomy" id="320771"/>
    <lineage>
        <taxon>Bacteria</taxon>
        <taxon>Pseudomonadati</taxon>
        <taxon>Verrucomicrobiota</taxon>
        <taxon>Pedosphaerae</taxon>
        <taxon>Pedosphaerales</taxon>
        <taxon>Pedosphaeraceae</taxon>
        <taxon>Pedosphaera</taxon>
    </lineage>
</organism>
<dbReference type="PRINTS" id="PR00038">
    <property type="entry name" value="HTHLUXR"/>
</dbReference>
<dbReference type="InterPro" id="IPR000792">
    <property type="entry name" value="Tscrpt_reg_LuxR_C"/>
</dbReference>
<dbReference type="Proteomes" id="UP000003688">
    <property type="component" value="Unassembled WGS sequence"/>
</dbReference>
<name>B9XRD7_PEDPL</name>
<dbReference type="InterPro" id="IPR001789">
    <property type="entry name" value="Sig_transdc_resp-reg_receiver"/>
</dbReference>
<dbReference type="Pfam" id="PF00196">
    <property type="entry name" value="GerE"/>
    <property type="match status" value="1"/>
</dbReference>
<accession>B9XRD7</accession>
<dbReference type="SMART" id="SM00421">
    <property type="entry name" value="HTH_LUXR"/>
    <property type="match status" value="1"/>
</dbReference>
<evidence type="ECO:0000259" key="5">
    <source>
        <dbReference type="PROSITE" id="PS50110"/>
    </source>
</evidence>
<dbReference type="AlphaFoldDB" id="B9XRD7"/>
<reference evidence="6 7" key="1">
    <citation type="journal article" date="2011" name="J. Bacteriol.">
        <title>Genome sequence of 'Pedosphaera parvula' Ellin514, an aerobic Verrucomicrobial isolate from pasture soil.</title>
        <authorList>
            <person name="Kant R."/>
            <person name="van Passel M.W."/>
            <person name="Sangwan P."/>
            <person name="Palva A."/>
            <person name="Lucas S."/>
            <person name="Copeland A."/>
            <person name="Lapidus A."/>
            <person name="Glavina Del Rio T."/>
            <person name="Dalin E."/>
            <person name="Tice H."/>
            <person name="Bruce D."/>
            <person name="Goodwin L."/>
            <person name="Pitluck S."/>
            <person name="Chertkov O."/>
            <person name="Larimer F.W."/>
            <person name="Land M.L."/>
            <person name="Hauser L."/>
            <person name="Brettin T.S."/>
            <person name="Detter J.C."/>
            <person name="Han S."/>
            <person name="de Vos W.M."/>
            <person name="Janssen P.H."/>
            <person name="Smidt H."/>
        </authorList>
    </citation>
    <scope>NUCLEOTIDE SEQUENCE [LARGE SCALE GENOMIC DNA]</scope>
    <source>
        <strain evidence="6 7">Ellin514</strain>
    </source>
</reference>
<evidence type="ECO:0000256" key="3">
    <source>
        <dbReference type="PROSITE-ProRule" id="PRU00169"/>
    </source>
</evidence>
<dbReference type="GO" id="GO:0006355">
    <property type="term" value="P:regulation of DNA-templated transcription"/>
    <property type="evidence" value="ECO:0007669"/>
    <property type="project" value="InterPro"/>
</dbReference>
<evidence type="ECO:0000256" key="2">
    <source>
        <dbReference type="ARBA" id="ARBA00023125"/>
    </source>
</evidence>
<dbReference type="SUPFAM" id="SSF52172">
    <property type="entry name" value="CheY-like"/>
    <property type="match status" value="1"/>
</dbReference>
<comment type="caution">
    <text evidence="6">The sequence shown here is derived from an EMBL/GenBank/DDBJ whole genome shotgun (WGS) entry which is preliminary data.</text>
</comment>
<keyword evidence="2" id="KW-0238">DNA-binding</keyword>
<evidence type="ECO:0000259" key="4">
    <source>
        <dbReference type="PROSITE" id="PS50043"/>
    </source>
</evidence>
<dbReference type="SMART" id="SM00448">
    <property type="entry name" value="REC"/>
    <property type="match status" value="1"/>
</dbReference>
<gene>
    <name evidence="6" type="ORF">Cflav_PD0492</name>
</gene>
<keyword evidence="1 3" id="KW-0597">Phosphoprotein</keyword>
<dbReference type="PROSITE" id="PS00622">
    <property type="entry name" value="HTH_LUXR_1"/>
    <property type="match status" value="1"/>
</dbReference>
<dbReference type="PROSITE" id="PS50043">
    <property type="entry name" value="HTH_LUXR_2"/>
    <property type="match status" value="1"/>
</dbReference>
<dbReference type="InterPro" id="IPR011006">
    <property type="entry name" value="CheY-like_superfamily"/>
</dbReference>
<proteinExistence type="predicted"/>
<dbReference type="RefSeq" id="WP_007418370.1">
    <property type="nucleotide sequence ID" value="NZ_ABOX02000062.1"/>
</dbReference>
<dbReference type="GO" id="GO:0000160">
    <property type="term" value="P:phosphorelay signal transduction system"/>
    <property type="evidence" value="ECO:0007669"/>
    <property type="project" value="InterPro"/>
</dbReference>
<feature type="modified residue" description="4-aspartylphosphate" evidence="3">
    <location>
        <position position="72"/>
    </location>
</feature>
<dbReference type="CDD" id="cd06170">
    <property type="entry name" value="LuxR_C_like"/>
    <property type="match status" value="1"/>
</dbReference>
<feature type="domain" description="HTH luxR-type" evidence="4">
    <location>
        <begin position="163"/>
        <end position="222"/>
    </location>
</feature>
<evidence type="ECO:0000313" key="7">
    <source>
        <dbReference type="Proteomes" id="UP000003688"/>
    </source>
</evidence>
<keyword evidence="7" id="KW-1185">Reference proteome</keyword>
<dbReference type="PANTHER" id="PTHR43214:SF43">
    <property type="entry name" value="TWO-COMPONENT RESPONSE REGULATOR"/>
    <property type="match status" value="1"/>
</dbReference>
<dbReference type="EMBL" id="ABOX02000062">
    <property type="protein sequence ID" value="EEF57624.1"/>
    <property type="molecule type" value="Genomic_DNA"/>
</dbReference>
<sequence length="222" mass="24629">MKMVNAKSEPAPDATVLRPVRVCVVEDDNVAREQLSHQLQQANGFTFVSCHRSAENALEEIPRHKPDVVLMDINLPKMSGIDCVRHLKALLPGTQFVMLTVYEDADAIFKSLLAGAVGYLLKGRSATGDKLLEALRDAGRGGSPLNSLIARKIVQHFHHQPSRSGKEHPLSVREREVLELLSKGLPYKEIADMLGVNIETVRKHCHNIYEKLQVSSRTEAVV</sequence>
<dbReference type="InterPro" id="IPR058245">
    <property type="entry name" value="NreC/VraR/RcsB-like_REC"/>
</dbReference>
<dbReference type="STRING" id="320771.Cflav_PD0492"/>
<feature type="domain" description="Response regulatory" evidence="5">
    <location>
        <begin position="21"/>
        <end position="137"/>
    </location>
</feature>
<evidence type="ECO:0000313" key="6">
    <source>
        <dbReference type="EMBL" id="EEF57624.1"/>
    </source>
</evidence>
<dbReference type="CDD" id="cd17535">
    <property type="entry name" value="REC_NarL-like"/>
    <property type="match status" value="1"/>
</dbReference>
<dbReference type="PROSITE" id="PS50110">
    <property type="entry name" value="RESPONSE_REGULATORY"/>
    <property type="match status" value="1"/>
</dbReference>
<dbReference type="InterPro" id="IPR016032">
    <property type="entry name" value="Sig_transdc_resp-reg_C-effctor"/>
</dbReference>
<dbReference type="InterPro" id="IPR039420">
    <property type="entry name" value="WalR-like"/>
</dbReference>
<dbReference type="Pfam" id="PF00072">
    <property type="entry name" value="Response_reg"/>
    <property type="match status" value="1"/>
</dbReference>
<evidence type="ECO:0000256" key="1">
    <source>
        <dbReference type="ARBA" id="ARBA00022553"/>
    </source>
</evidence>